<evidence type="ECO:0000256" key="10">
    <source>
        <dbReference type="RuleBase" id="RU000549"/>
    </source>
</evidence>
<dbReference type="Pfam" id="PF00574">
    <property type="entry name" value="CLP_protease"/>
    <property type="match status" value="1"/>
</dbReference>
<dbReference type="EMBL" id="QXZZ01000007">
    <property type="protein sequence ID" value="RJY51236.1"/>
    <property type="molecule type" value="Genomic_DNA"/>
</dbReference>
<evidence type="ECO:0000313" key="15">
    <source>
        <dbReference type="EMBL" id="RJY51236.1"/>
    </source>
</evidence>
<comment type="caution">
    <text evidence="13">The sequence shown here is derived from an EMBL/GenBank/DDBJ whole genome shotgun (WGS) entry which is preliminary data.</text>
</comment>
<evidence type="ECO:0000313" key="17">
    <source>
        <dbReference type="Proteomes" id="UP000277803"/>
    </source>
</evidence>
<dbReference type="PROSITE" id="PS00381">
    <property type="entry name" value="CLP_PROTEASE_SER"/>
    <property type="match status" value="1"/>
</dbReference>
<comment type="function">
    <text evidence="7 11">Cleaves peptides in various proteins in a process that requires ATP hydrolysis. Has a chymotrypsin-like activity. Plays a major role in the degradation of misfolded proteins.</text>
</comment>
<comment type="subunit">
    <text evidence="7">Fourteen ClpP subunits assemble into 2 heptameric rings which stack back to back to give a disk-like structure with a central cavity, resembling the structure of eukaryotic proteasomes.</text>
</comment>
<keyword evidence="5 7" id="KW-0720">Serine protease</keyword>
<keyword evidence="2 7" id="KW-0963">Cytoplasm</keyword>
<evidence type="ECO:0000256" key="4">
    <source>
        <dbReference type="ARBA" id="ARBA00022801"/>
    </source>
</evidence>
<dbReference type="FunFam" id="3.90.226.10:FF:000001">
    <property type="entry name" value="ATP-dependent Clp protease proteolytic subunit"/>
    <property type="match status" value="1"/>
</dbReference>
<reference evidence="13 16" key="1">
    <citation type="submission" date="2016-01" db="EMBL/GenBank/DDBJ databases">
        <authorList>
            <person name="Oliw E.H."/>
        </authorList>
    </citation>
    <scope>NUCLEOTIDE SEQUENCE [LARGE SCALE GENOMIC DNA]</scope>
    <source>
        <strain evidence="13 16">CMW7756B</strain>
    </source>
</reference>
<feature type="active site" description="Nucleophile" evidence="7">
    <location>
        <position position="97"/>
    </location>
</feature>
<dbReference type="RefSeq" id="WP_005377316.1">
    <property type="nucleotide sequence ID" value="NZ_CABFMO010000022.1"/>
</dbReference>
<dbReference type="GeneID" id="57773989"/>
<dbReference type="GO" id="GO:0005737">
    <property type="term" value="C:cytoplasm"/>
    <property type="evidence" value="ECO:0007669"/>
    <property type="project" value="UniProtKB-SubCell"/>
</dbReference>
<evidence type="ECO:0000313" key="14">
    <source>
        <dbReference type="EMBL" id="MDK7356779.1"/>
    </source>
</evidence>
<dbReference type="Gene3D" id="3.90.226.10">
    <property type="entry name" value="2-enoyl-CoA Hydratase, Chain A, domain 1"/>
    <property type="match status" value="1"/>
</dbReference>
<dbReference type="NCBIfam" id="NF009205">
    <property type="entry name" value="PRK12553.1"/>
    <property type="match status" value="1"/>
</dbReference>
<dbReference type="InterPro" id="IPR033135">
    <property type="entry name" value="ClpP_His_AS"/>
</dbReference>
<dbReference type="GO" id="GO:0009368">
    <property type="term" value="C:endopeptidase Clp complex"/>
    <property type="evidence" value="ECO:0007669"/>
    <property type="project" value="TreeGrafter"/>
</dbReference>
<dbReference type="NCBIfam" id="NF001368">
    <property type="entry name" value="PRK00277.1"/>
    <property type="match status" value="1"/>
</dbReference>
<comment type="subcellular location">
    <subcellularLocation>
        <location evidence="7">Cytoplasm</location>
    </subcellularLocation>
</comment>
<dbReference type="InterPro" id="IPR029045">
    <property type="entry name" value="ClpP/crotonase-like_dom_sf"/>
</dbReference>
<dbReference type="GO" id="GO:0004252">
    <property type="term" value="F:serine-type endopeptidase activity"/>
    <property type="evidence" value="ECO:0007669"/>
    <property type="project" value="UniProtKB-UniRule"/>
</dbReference>
<dbReference type="Proteomes" id="UP000277803">
    <property type="component" value="Unassembled WGS sequence"/>
</dbReference>
<dbReference type="Proteomes" id="UP001236274">
    <property type="component" value="Unassembled WGS sequence"/>
</dbReference>
<dbReference type="InterPro" id="IPR023562">
    <property type="entry name" value="ClpP/TepA"/>
</dbReference>
<evidence type="ECO:0000256" key="11">
    <source>
        <dbReference type="RuleBase" id="RU000550"/>
    </source>
</evidence>
<dbReference type="PANTHER" id="PTHR10381:SF70">
    <property type="entry name" value="ATP-DEPENDENT CLP PROTEASE PROTEOLYTIC SUBUNIT"/>
    <property type="match status" value="1"/>
</dbReference>
<protein>
    <recommendedName>
        <fullName evidence="7 12">ATP-dependent Clp protease proteolytic subunit</fullName>
        <ecNumber evidence="7 10">3.4.21.92</ecNumber>
    </recommendedName>
    <alternativeName>
        <fullName evidence="7">Endopeptidase Clp</fullName>
    </alternativeName>
</protein>
<accession>A0A133S1L1</accession>
<comment type="catalytic activity">
    <reaction evidence="6 7 9">
        <text>Hydrolysis of proteins to small peptides in the presence of ATP and magnesium. alpha-casein is the usual test substrate. In the absence of ATP, only oligopeptides shorter than five residues are hydrolyzed (such as succinyl-Leu-Tyr-|-NHMec, and Leu-Tyr-Leu-|-Tyr-Trp, in which cleavage of the -Tyr-|-Leu- and -Tyr-|-Trp bonds also occurs).</text>
        <dbReference type="EC" id="3.4.21.92"/>
    </reaction>
</comment>
<evidence type="ECO:0000256" key="9">
    <source>
        <dbReference type="PROSITE-ProRule" id="PRU10086"/>
    </source>
</evidence>
<evidence type="ECO:0000256" key="12">
    <source>
        <dbReference type="RuleBase" id="RU003567"/>
    </source>
</evidence>
<dbReference type="CDD" id="cd07017">
    <property type="entry name" value="S14_ClpP_2"/>
    <property type="match status" value="1"/>
</dbReference>
<evidence type="ECO:0000313" key="13">
    <source>
        <dbReference type="EMBL" id="KXA62246.1"/>
    </source>
</evidence>
<dbReference type="EMBL" id="JASORJ010000004">
    <property type="protein sequence ID" value="MDK7356779.1"/>
    <property type="molecule type" value="Genomic_DNA"/>
</dbReference>
<evidence type="ECO:0000256" key="2">
    <source>
        <dbReference type="ARBA" id="ARBA00022490"/>
    </source>
</evidence>
<proteinExistence type="inferred from homology"/>
<dbReference type="STRING" id="39777.B7L28_06335"/>
<evidence type="ECO:0000256" key="3">
    <source>
        <dbReference type="ARBA" id="ARBA00022670"/>
    </source>
</evidence>
<dbReference type="GO" id="GO:0004176">
    <property type="term" value="F:ATP-dependent peptidase activity"/>
    <property type="evidence" value="ECO:0007669"/>
    <property type="project" value="InterPro"/>
</dbReference>
<dbReference type="AlphaFoldDB" id="A0A133S1L1"/>
<evidence type="ECO:0000313" key="16">
    <source>
        <dbReference type="Proteomes" id="UP000070226"/>
    </source>
</evidence>
<dbReference type="InterPro" id="IPR018215">
    <property type="entry name" value="ClpP_Ser_AS"/>
</dbReference>
<dbReference type="PATRIC" id="fig|39777.7.peg.1684"/>
<organism evidence="13">
    <name type="scientific">Veillonella atypica</name>
    <dbReference type="NCBI Taxonomy" id="39777"/>
    <lineage>
        <taxon>Bacteria</taxon>
        <taxon>Bacillati</taxon>
        <taxon>Bacillota</taxon>
        <taxon>Negativicutes</taxon>
        <taxon>Veillonellales</taxon>
        <taxon>Veillonellaceae</taxon>
        <taxon>Veillonella</taxon>
    </lineage>
</organism>
<feature type="active site" evidence="7 9">
    <location>
        <position position="122"/>
    </location>
</feature>
<evidence type="ECO:0000256" key="1">
    <source>
        <dbReference type="ARBA" id="ARBA00007039"/>
    </source>
</evidence>
<dbReference type="InterPro" id="IPR001907">
    <property type="entry name" value="ClpP"/>
</dbReference>
<dbReference type="EMBL" id="LRQT01000096">
    <property type="protein sequence ID" value="KXA62246.1"/>
    <property type="molecule type" value="Genomic_DNA"/>
</dbReference>
<name>A0A133S1L1_9FIRM</name>
<dbReference type="GO" id="GO:0006515">
    <property type="term" value="P:protein quality control for misfolded or incompletely synthesized proteins"/>
    <property type="evidence" value="ECO:0007669"/>
    <property type="project" value="TreeGrafter"/>
</dbReference>
<reference evidence="14" key="3">
    <citation type="submission" date="2023-05" db="EMBL/GenBank/DDBJ databases">
        <title>Cataloging the Phylogenetic Diversity of Human Bladder Bacteria.</title>
        <authorList>
            <person name="Du J."/>
        </authorList>
    </citation>
    <scope>NUCLEOTIDE SEQUENCE</scope>
    <source>
        <strain evidence="14">UMB10101</strain>
    </source>
</reference>
<dbReference type="PROSITE" id="PS00382">
    <property type="entry name" value="CLP_PROTEASE_HIS"/>
    <property type="match status" value="1"/>
</dbReference>
<dbReference type="PRINTS" id="PR00127">
    <property type="entry name" value="CLPPROTEASEP"/>
</dbReference>
<keyword evidence="3 7" id="KW-0645">Protease</keyword>
<dbReference type="GO" id="GO:0051117">
    <property type="term" value="F:ATPase binding"/>
    <property type="evidence" value="ECO:0007669"/>
    <property type="project" value="TreeGrafter"/>
</dbReference>
<gene>
    <name evidence="7 14" type="primary">clpP</name>
    <name evidence="15" type="ORF">D2965_01030</name>
    <name evidence="13" type="ORF">HMPREF3233_01720</name>
    <name evidence="14" type="ORF">QP520_03960</name>
</gene>
<evidence type="ECO:0000256" key="8">
    <source>
        <dbReference type="PROSITE-ProRule" id="PRU10085"/>
    </source>
</evidence>
<dbReference type="HAMAP" id="MF_00444">
    <property type="entry name" value="ClpP"/>
    <property type="match status" value="1"/>
</dbReference>
<evidence type="ECO:0000256" key="7">
    <source>
        <dbReference type="HAMAP-Rule" id="MF_00444"/>
    </source>
</evidence>
<evidence type="ECO:0000256" key="5">
    <source>
        <dbReference type="ARBA" id="ARBA00022825"/>
    </source>
</evidence>
<sequence>MYVPIVVEQGERGERSYDIYSRLLKDRIIFLGGPIDDNVANAVIAQMLFLEAEDPDKDIHLYINSPGGVVTAGMAIYDTMQYIKPDVSTICVGSAASMGAVLLTAGAKGKRFALPHARVMIHQPLGGVQGQASEIEIHAREILRMREELNGILAARSGQDIEVVARDTDRDNFMSAQDAVEYGLIDEVLTRDTLESK</sequence>
<keyword evidence="4 7" id="KW-0378">Hydrolase</keyword>
<feature type="active site" evidence="8">
    <location>
        <position position="97"/>
    </location>
</feature>
<dbReference type="Proteomes" id="UP000070226">
    <property type="component" value="Unassembled WGS sequence"/>
</dbReference>
<evidence type="ECO:0000256" key="6">
    <source>
        <dbReference type="ARBA" id="ARBA00034021"/>
    </source>
</evidence>
<dbReference type="NCBIfam" id="TIGR00493">
    <property type="entry name" value="clpP"/>
    <property type="match status" value="1"/>
</dbReference>
<reference evidence="15 17" key="2">
    <citation type="submission" date="2018-09" db="EMBL/GenBank/DDBJ databases">
        <title>Genome sequence of Veillonella atypica isolated from periodontal Korean patients.</title>
        <authorList>
            <person name="Lee J.-H."/>
            <person name="Moon J.-H."/>
            <person name="Shin S.-Y."/>
        </authorList>
    </citation>
    <scope>NUCLEOTIDE SEQUENCE [LARGE SCALE GENOMIC DNA]</scope>
    <source>
        <strain evidence="15 17">KHUD_V1</strain>
    </source>
</reference>
<dbReference type="EC" id="3.4.21.92" evidence="7 10"/>
<comment type="similarity">
    <text evidence="1 7 12">Belongs to the peptidase S14 family.</text>
</comment>
<dbReference type="PANTHER" id="PTHR10381">
    <property type="entry name" value="ATP-DEPENDENT CLP PROTEASE PROTEOLYTIC SUBUNIT"/>
    <property type="match status" value="1"/>
</dbReference>
<dbReference type="KEGG" id="vat:B7L28_06335"/>
<dbReference type="SUPFAM" id="SSF52096">
    <property type="entry name" value="ClpP/crotonase"/>
    <property type="match status" value="1"/>
</dbReference>